<dbReference type="AlphaFoldDB" id="A0A6L2PAB0"/>
<comment type="caution">
    <text evidence="1">The sequence shown here is derived from an EMBL/GenBank/DDBJ whole genome shotgun (WGS) entry which is preliminary data.</text>
</comment>
<gene>
    <name evidence="1" type="ORF">Tci_065622</name>
</gene>
<name>A0A6L2PAB0_TANCI</name>
<evidence type="ECO:0000313" key="1">
    <source>
        <dbReference type="EMBL" id="GEU93644.1"/>
    </source>
</evidence>
<dbReference type="EMBL" id="BKCJ010010899">
    <property type="protein sequence ID" value="GEU93644.1"/>
    <property type="molecule type" value="Genomic_DNA"/>
</dbReference>
<protein>
    <submittedName>
        <fullName evidence="1">Uncharacterized protein</fullName>
    </submittedName>
</protein>
<proteinExistence type="predicted"/>
<reference evidence="1" key="1">
    <citation type="journal article" date="2019" name="Sci. Rep.">
        <title>Draft genome of Tanacetum cinerariifolium, the natural source of mosquito coil.</title>
        <authorList>
            <person name="Yamashiro T."/>
            <person name="Shiraishi A."/>
            <person name="Satake H."/>
            <person name="Nakayama K."/>
        </authorList>
    </citation>
    <scope>NUCLEOTIDE SEQUENCE</scope>
</reference>
<sequence>SIELANVAEALEDADWVSAMQDESVRVVDIEILLLGQKLQTQPTSQRFVVPTNSSHHSGTNVADDEVTYVVRLSMPPPYLLTAAVTTTVIADVTSIPALGAGTRMVPHNIFGDSASTSWPTRTL</sequence>
<accession>A0A6L2PAB0</accession>
<organism evidence="1">
    <name type="scientific">Tanacetum cinerariifolium</name>
    <name type="common">Dalmatian daisy</name>
    <name type="synonym">Chrysanthemum cinerariifolium</name>
    <dbReference type="NCBI Taxonomy" id="118510"/>
    <lineage>
        <taxon>Eukaryota</taxon>
        <taxon>Viridiplantae</taxon>
        <taxon>Streptophyta</taxon>
        <taxon>Embryophyta</taxon>
        <taxon>Tracheophyta</taxon>
        <taxon>Spermatophyta</taxon>
        <taxon>Magnoliopsida</taxon>
        <taxon>eudicotyledons</taxon>
        <taxon>Gunneridae</taxon>
        <taxon>Pentapetalae</taxon>
        <taxon>asterids</taxon>
        <taxon>campanulids</taxon>
        <taxon>Asterales</taxon>
        <taxon>Asteraceae</taxon>
        <taxon>Asteroideae</taxon>
        <taxon>Anthemideae</taxon>
        <taxon>Anthemidinae</taxon>
        <taxon>Tanacetum</taxon>
    </lineage>
</organism>
<feature type="non-terminal residue" evidence="1">
    <location>
        <position position="1"/>
    </location>
</feature>